<gene>
    <name evidence="4" type="ORF">FB566_3532</name>
</gene>
<keyword evidence="1" id="KW-0472">Membrane</keyword>
<feature type="transmembrane region" description="Helical" evidence="1">
    <location>
        <begin position="52"/>
        <end position="76"/>
    </location>
</feature>
<dbReference type="AlphaFoldDB" id="A0A543AZD8"/>
<feature type="transmembrane region" description="Helical" evidence="1">
    <location>
        <begin position="12"/>
        <end position="32"/>
    </location>
</feature>
<keyword evidence="5" id="KW-1185">Reference proteome</keyword>
<dbReference type="EMBL" id="VFOW01000001">
    <property type="protein sequence ID" value="TQL77957.1"/>
    <property type="molecule type" value="Genomic_DNA"/>
</dbReference>
<dbReference type="InParanoid" id="A0A543AZD8"/>
<evidence type="ECO:0000313" key="4">
    <source>
        <dbReference type="EMBL" id="TQL77957.1"/>
    </source>
</evidence>
<keyword evidence="1" id="KW-1133">Transmembrane helix</keyword>
<feature type="domain" description="YqeB PH" evidence="3">
    <location>
        <begin position="6"/>
        <end position="154"/>
    </location>
</feature>
<dbReference type="Pfam" id="PF23493">
    <property type="entry name" value="CysS_C"/>
    <property type="match status" value="1"/>
</dbReference>
<feature type="domain" description="Cysteinyl-tRNA ligase anticodon binding" evidence="2">
    <location>
        <begin position="171"/>
        <end position="221"/>
    </location>
</feature>
<protein>
    <submittedName>
        <fullName evidence="4">Uncharacterized protein</fullName>
    </submittedName>
</protein>
<dbReference type="RefSeq" id="WP_142041654.1">
    <property type="nucleotide sequence ID" value="NZ_JBHTGS010000001.1"/>
</dbReference>
<proteinExistence type="predicted"/>
<evidence type="ECO:0000259" key="3">
    <source>
        <dbReference type="Pfam" id="PF23494"/>
    </source>
</evidence>
<evidence type="ECO:0000259" key="2">
    <source>
        <dbReference type="Pfam" id="PF23493"/>
    </source>
</evidence>
<dbReference type="InterPro" id="IPR057798">
    <property type="entry name" value="PH_YqeB"/>
</dbReference>
<keyword evidence="1" id="KW-0812">Transmembrane</keyword>
<reference evidence="4 5" key="1">
    <citation type="submission" date="2019-06" db="EMBL/GenBank/DDBJ databases">
        <title>Sequencing the genomes of 1000 actinobacteria strains.</title>
        <authorList>
            <person name="Klenk H.-P."/>
        </authorList>
    </citation>
    <scope>NUCLEOTIDE SEQUENCE [LARGE SCALE GENOMIC DNA]</scope>
    <source>
        <strain evidence="4 5">DSM 45928</strain>
    </source>
</reference>
<accession>A0A543AZD8</accession>
<evidence type="ECO:0000256" key="1">
    <source>
        <dbReference type="SAM" id="Phobius"/>
    </source>
</evidence>
<evidence type="ECO:0000313" key="5">
    <source>
        <dbReference type="Proteomes" id="UP000317043"/>
    </source>
</evidence>
<sequence length="226" mass="25393">MSEPMTVAMPKIWNWLFPIGLGAVGVGLGFAVRPVFNWMIDLFDSAPGPLRITAALPTVWAVLGLTVIGILVGLWLAGEAQKEAPVVTVDSDHVEITLNGHTRYFSRERVAAVYRDGADLVMLDDLTRELARDKVSDLSATRLQEAFEGFGYPWLVEDRYRAKFRRWTDGHPDLSEPVHRLLRERSRAITAKKPGEVATLTEQLRDNGIVVRDRDDAQEYRDIDGH</sequence>
<organism evidence="4 5">
    <name type="scientific">Stackebrandtia endophytica</name>
    <dbReference type="NCBI Taxonomy" id="1496996"/>
    <lineage>
        <taxon>Bacteria</taxon>
        <taxon>Bacillati</taxon>
        <taxon>Actinomycetota</taxon>
        <taxon>Actinomycetes</taxon>
        <taxon>Glycomycetales</taxon>
        <taxon>Glycomycetaceae</taxon>
        <taxon>Stackebrandtia</taxon>
    </lineage>
</organism>
<name>A0A543AZD8_9ACTN</name>
<dbReference type="Pfam" id="PF23494">
    <property type="entry name" value="bPH_10"/>
    <property type="match status" value="1"/>
</dbReference>
<comment type="caution">
    <text evidence="4">The sequence shown here is derived from an EMBL/GenBank/DDBJ whole genome shotgun (WGS) entry which is preliminary data.</text>
</comment>
<dbReference type="InterPro" id="IPR056411">
    <property type="entry name" value="CysS_C"/>
</dbReference>
<dbReference type="OrthoDB" id="5145029at2"/>
<dbReference type="Proteomes" id="UP000317043">
    <property type="component" value="Unassembled WGS sequence"/>
</dbReference>